<feature type="modified residue" description="N6-(pyridoxal phosphate)lysine" evidence="2 3">
    <location>
        <position position="38"/>
    </location>
</feature>
<evidence type="ECO:0000256" key="1">
    <source>
        <dbReference type="ARBA" id="ARBA00022898"/>
    </source>
</evidence>
<dbReference type="GO" id="GO:0030170">
    <property type="term" value="F:pyridoxal phosphate binding"/>
    <property type="evidence" value="ECO:0007669"/>
    <property type="project" value="UniProtKB-UniRule"/>
</dbReference>
<evidence type="ECO:0000256" key="2">
    <source>
        <dbReference type="HAMAP-Rule" id="MF_02087"/>
    </source>
</evidence>
<dbReference type="SUPFAM" id="SSF51419">
    <property type="entry name" value="PLP-binding barrel"/>
    <property type="match status" value="1"/>
</dbReference>
<dbReference type="OrthoDB" id="9804072at2"/>
<dbReference type="PANTHER" id="PTHR10146:SF14">
    <property type="entry name" value="PYRIDOXAL PHOSPHATE HOMEOSTASIS PROTEIN"/>
    <property type="match status" value="1"/>
</dbReference>
<dbReference type="Proteomes" id="UP000295793">
    <property type="component" value="Unassembled WGS sequence"/>
</dbReference>
<comment type="function">
    <text evidence="2">Pyridoxal 5'-phosphate (PLP)-binding protein, which is involved in PLP homeostasis.</text>
</comment>
<dbReference type="FunFam" id="3.20.20.10:FF:000018">
    <property type="entry name" value="Pyridoxal phosphate homeostasis protein"/>
    <property type="match status" value="1"/>
</dbReference>
<evidence type="ECO:0000256" key="4">
    <source>
        <dbReference type="RuleBase" id="RU004514"/>
    </source>
</evidence>
<protein>
    <recommendedName>
        <fullName evidence="2">Pyridoxal phosphate homeostasis protein</fullName>
        <shortName evidence="2">PLP homeostasis protein</shortName>
    </recommendedName>
</protein>
<dbReference type="AlphaFoldDB" id="A0A4R3I0F1"/>
<dbReference type="PANTHER" id="PTHR10146">
    <property type="entry name" value="PROLINE SYNTHETASE CO-TRANSCRIBED BACTERIAL HOMOLOG PROTEIN"/>
    <property type="match status" value="1"/>
</dbReference>
<gene>
    <name evidence="6" type="ORF">BCF53_11759</name>
</gene>
<dbReference type="EMBL" id="SLZR01000017">
    <property type="protein sequence ID" value="TCS38131.1"/>
    <property type="molecule type" value="Genomic_DNA"/>
</dbReference>
<reference evidence="6 7" key="1">
    <citation type="submission" date="2019-03" db="EMBL/GenBank/DDBJ databases">
        <title>Genomic Encyclopedia of Archaeal and Bacterial Type Strains, Phase II (KMG-II): from individual species to whole genera.</title>
        <authorList>
            <person name="Goeker M."/>
        </authorList>
    </citation>
    <scope>NUCLEOTIDE SEQUENCE [LARGE SCALE GENOMIC DNA]</scope>
    <source>
        <strain evidence="6 7">DSM 15388</strain>
    </source>
</reference>
<evidence type="ECO:0000259" key="5">
    <source>
        <dbReference type="Pfam" id="PF01168"/>
    </source>
</evidence>
<dbReference type="HAMAP" id="MF_02087">
    <property type="entry name" value="PLP_homeostasis"/>
    <property type="match status" value="1"/>
</dbReference>
<evidence type="ECO:0000313" key="6">
    <source>
        <dbReference type="EMBL" id="TCS38131.1"/>
    </source>
</evidence>
<dbReference type="CDD" id="cd06824">
    <property type="entry name" value="PLPDE_III_Yggs_like"/>
    <property type="match status" value="1"/>
</dbReference>
<proteinExistence type="inferred from homology"/>
<dbReference type="NCBIfam" id="TIGR00044">
    <property type="entry name" value="YggS family pyridoxal phosphate-dependent enzyme"/>
    <property type="match status" value="1"/>
</dbReference>
<dbReference type="RefSeq" id="WP_132703107.1">
    <property type="nucleotide sequence ID" value="NZ_SLZR01000017.1"/>
</dbReference>
<evidence type="ECO:0000313" key="7">
    <source>
        <dbReference type="Proteomes" id="UP000295793"/>
    </source>
</evidence>
<dbReference type="Pfam" id="PF01168">
    <property type="entry name" value="Ala_racemase_N"/>
    <property type="match status" value="1"/>
</dbReference>
<comment type="cofactor">
    <cofactor evidence="3">
        <name>pyridoxal 5'-phosphate</name>
        <dbReference type="ChEBI" id="CHEBI:597326"/>
    </cofactor>
</comment>
<comment type="similarity">
    <text evidence="2 4">Belongs to the pyridoxal phosphate-binding protein YggS/PROSC family.</text>
</comment>
<name>A0A4R3I0F1_9GAMM</name>
<keyword evidence="7" id="KW-1185">Reference proteome</keyword>
<dbReference type="InterPro" id="IPR011078">
    <property type="entry name" value="PyrdxlP_homeostasis"/>
</dbReference>
<accession>A0A4R3I0F1</accession>
<comment type="caution">
    <text evidence="6">The sequence shown here is derived from an EMBL/GenBank/DDBJ whole genome shotgun (WGS) entry which is preliminary data.</text>
</comment>
<dbReference type="PROSITE" id="PS01211">
    <property type="entry name" value="UPF0001"/>
    <property type="match status" value="1"/>
</dbReference>
<evidence type="ECO:0000256" key="3">
    <source>
        <dbReference type="PIRSR" id="PIRSR004848-1"/>
    </source>
</evidence>
<dbReference type="InterPro" id="IPR001608">
    <property type="entry name" value="Ala_racemase_N"/>
</dbReference>
<sequence length="233" mass="25578">MPNLQLKSRLQAVNERIDAACSNAGRDRNSVTLLAVSKTKPLDDIISAYQAGQRHFAENYAQEAVEKRQNAPFSDAVWHFIGPLQSNKTRPIAEHFDWVHTVDRAKIARRLSDQRPPGMAPLNLLIQVNISKDPAKSGVTPEQAVTLAGQISELPNVRFRGLMTILEADLPAEARLAQFQSLKNLQVDLINSHPECSELSMGMSSDFEQAIAAGATMVRVGSDIFGSRNKPAP</sequence>
<feature type="domain" description="Alanine racemase N-terminal" evidence="5">
    <location>
        <begin position="10"/>
        <end position="228"/>
    </location>
</feature>
<keyword evidence="1 2" id="KW-0663">Pyridoxal phosphate</keyword>
<dbReference type="PIRSF" id="PIRSF004848">
    <property type="entry name" value="YBL036c_PLPDEIII"/>
    <property type="match status" value="1"/>
</dbReference>
<dbReference type="Gene3D" id="3.20.20.10">
    <property type="entry name" value="Alanine racemase"/>
    <property type="match status" value="1"/>
</dbReference>
<organism evidence="6 7">
    <name type="scientific">Reinekea marinisedimentorum</name>
    <dbReference type="NCBI Taxonomy" id="230495"/>
    <lineage>
        <taxon>Bacteria</taxon>
        <taxon>Pseudomonadati</taxon>
        <taxon>Pseudomonadota</taxon>
        <taxon>Gammaproteobacteria</taxon>
        <taxon>Oceanospirillales</taxon>
        <taxon>Saccharospirillaceae</taxon>
        <taxon>Reinekea</taxon>
    </lineage>
</organism>
<dbReference type="InterPro" id="IPR029066">
    <property type="entry name" value="PLP-binding_barrel"/>
</dbReference>